<sequence>MPTHKNEVGASSSLPGVDRKDVTKSGWETGTAETLPSRYTIQLGPRFSKIVQETAEARGVSAVEVFRRALAMMDAIDSELQNGHDIHAVSSEGFATKLVFL</sequence>
<name>A0A6I4P1S5_9MICO</name>
<gene>
    <name evidence="2" type="ORF">GB864_01230</name>
</gene>
<protein>
    <submittedName>
        <fullName evidence="2">Uncharacterized protein</fullName>
    </submittedName>
</protein>
<organism evidence="2 3">
    <name type="scientific">Agromyces seonyuensis</name>
    <dbReference type="NCBI Taxonomy" id="2662446"/>
    <lineage>
        <taxon>Bacteria</taxon>
        <taxon>Bacillati</taxon>
        <taxon>Actinomycetota</taxon>
        <taxon>Actinomycetes</taxon>
        <taxon>Micrococcales</taxon>
        <taxon>Microbacteriaceae</taxon>
        <taxon>Agromyces</taxon>
    </lineage>
</organism>
<proteinExistence type="predicted"/>
<dbReference type="Proteomes" id="UP000438182">
    <property type="component" value="Unassembled WGS sequence"/>
</dbReference>
<feature type="region of interest" description="Disordered" evidence="1">
    <location>
        <begin position="1"/>
        <end position="29"/>
    </location>
</feature>
<evidence type="ECO:0000313" key="3">
    <source>
        <dbReference type="Proteomes" id="UP000438182"/>
    </source>
</evidence>
<reference evidence="2 3" key="1">
    <citation type="submission" date="2019-12" db="EMBL/GenBank/DDBJ databases">
        <authorList>
            <person name="Kim Y.S."/>
        </authorList>
    </citation>
    <scope>NUCLEOTIDE SEQUENCE [LARGE SCALE GENOMIC DNA]</scope>
    <source>
        <strain evidence="2 3">MMS17-SY077</strain>
    </source>
</reference>
<accession>A0A6I4P1S5</accession>
<evidence type="ECO:0000256" key="1">
    <source>
        <dbReference type="SAM" id="MobiDB-lite"/>
    </source>
</evidence>
<dbReference type="RefSeq" id="WP_160422466.1">
    <property type="nucleotide sequence ID" value="NZ_WSTA01000003.1"/>
</dbReference>
<dbReference type="AlphaFoldDB" id="A0A6I4P1S5"/>
<comment type="caution">
    <text evidence="2">The sequence shown here is derived from an EMBL/GenBank/DDBJ whole genome shotgun (WGS) entry which is preliminary data.</text>
</comment>
<keyword evidence="3" id="KW-1185">Reference proteome</keyword>
<dbReference type="EMBL" id="WSTA01000003">
    <property type="protein sequence ID" value="MWB97187.1"/>
    <property type="molecule type" value="Genomic_DNA"/>
</dbReference>
<evidence type="ECO:0000313" key="2">
    <source>
        <dbReference type="EMBL" id="MWB97187.1"/>
    </source>
</evidence>